<dbReference type="EMBL" id="LAZR01001250">
    <property type="protein sequence ID" value="KKN47915.1"/>
    <property type="molecule type" value="Genomic_DNA"/>
</dbReference>
<sequence length="174" mass="20516">MMTKNKFAHPPHLPEFKKEDALRLRKILHIISRTCCRHITPEGAIGELDNLLERPSRIRECDLYVMKPLVDAINMVAEDAAEKETGLTTEQLEYLFREYIKEVHDEHLYDAARQLAWYTGFGITLKGEVYEIDRKDGAYSFWWDKPYAEMTEEQYRKLIGEEKENWDEGFPEAS</sequence>
<evidence type="ECO:0000313" key="1">
    <source>
        <dbReference type="EMBL" id="KKN47915.1"/>
    </source>
</evidence>
<organism evidence="1">
    <name type="scientific">marine sediment metagenome</name>
    <dbReference type="NCBI Taxonomy" id="412755"/>
    <lineage>
        <taxon>unclassified sequences</taxon>
        <taxon>metagenomes</taxon>
        <taxon>ecological metagenomes</taxon>
    </lineage>
</organism>
<gene>
    <name evidence="1" type="ORF">LCGC14_0658140</name>
</gene>
<accession>A0A0F9QUF7</accession>
<name>A0A0F9QUF7_9ZZZZ</name>
<proteinExistence type="predicted"/>
<comment type="caution">
    <text evidence="1">The sequence shown here is derived from an EMBL/GenBank/DDBJ whole genome shotgun (WGS) entry which is preliminary data.</text>
</comment>
<protein>
    <submittedName>
        <fullName evidence="1">Uncharacterized protein</fullName>
    </submittedName>
</protein>
<dbReference type="AlphaFoldDB" id="A0A0F9QUF7"/>
<reference evidence="1" key="1">
    <citation type="journal article" date="2015" name="Nature">
        <title>Complex archaea that bridge the gap between prokaryotes and eukaryotes.</title>
        <authorList>
            <person name="Spang A."/>
            <person name="Saw J.H."/>
            <person name="Jorgensen S.L."/>
            <person name="Zaremba-Niedzwiedzka K."/>
            <person name="Martijn J."/>
            <person name="Lind A.E."/>
            <person name="van Eijk R."/>
            <person name="Schleper C."/>
            <person name="Guy L."/>
            <person name="Ettema T.J."/>
        </authorList>
    </citation>
    <scope>NUCLEOTIDE SEQUENCE</scope>
</reference>